<dbReference type="InterPro" id="IPR038635">
    <property type="entry name" value="CCR4-NOT_su2/3/5_C_sf"/>
</dbReference>
<feature type="compositionally biased region" description="Polar residues" evidence="4">
    <location>
        <begin position="154"/>
        <end position="167"/>
    </location>
</feature>
<comment type="similarity">
    <text evidence="1">Belongs to the CNOT2/3/5 family.</text>
</comment>
<dbReference type="OrthoDB" id="25391at2759"/>
<dbReference type="Pfam" id="PF04153">
    <property type="entry name" value="NOT2_3_5_C"/>
    <property type="match status" value="1"/>
</dbReference>
<dbReference type="GO" id="GO:0006355">
    <property type="term" value="P:regulation of DNA-templated transcription"/>
    <property type="evidence" value="ECO:0007669"/>
    <property type="project" value="InterPro"/>
</dbReference>
<dbReference type="EMBL" id="JABAYA010000214">
    <property type="protein sequence ID" value="KAF7722086.1"/>
    <property type="molecule type" value="Genomic_DNA"/>
</dbReference>
<accession>A0A8H7BL49</accession>
<keyword evidence="3" id="KW-0804">Transcription</keyword>
<dbReference type="Gene3D" id="2.30.30.1020">
    <property type="entry name" value="CCR4-NOT complex subunit 2/3/5, C-terminal domain"/>
    <property type="match status" value="1"/>
</dbReference>
<reference evidence="6" key="1">
    <citation type="submission" date="2020-01" db="EMBL/GenBank/DDBJ databases">
        <title>Genome Sequencing of Three Apophysomyces-Like Fungal Strains Confirms a Novel Fungal Genus in the Mucoromycota with divergent Burkholderia-like Endosymbiotic Bacteria.</title>
        <authorList>
            <person name="Stajich J.E."/>
            <person name="Macias A.M."/>
            <person name="Carter-House D."/>
            <person name="Lovett B."/>
            <person name="Kasson L.R."/>
            <person name="Berry K."/>
            <person name="Grigoriev I."/>
            <person name="Chang Y."/>
            <person name="Spatafora J."/>
            <person name="Kasson M.T."/>
        </authorList>
    </citation>
    <scope>NUCLEOTIDE SEQUENCE</scope>
    <source>
        <strain evidence="6">NRRL A-21654</strain>
    </source>
</reference>
<protein>
    <recommendedName>
        <fullName evidence="5">NOT2/NOT3/NOT5 C-terminal domain-containing protein</fullName>
    </recommendedName>
</protein>
<evidence type="ECO:0000313" key="6">
    <source>
        <dbReference type="EMBL" id="KAF7722086.1"/>
    </source>
</evidence>
<dbReference type="GO" id="GO:0000289">
    <property type="term" value="P:nuclear-transcribed mRNA poly(A) tail shortening"/>
    <property type="evidence" value="ECO:0007669"/>
    <property type="project" value="UniProtKB-ARBA"/>
</dbReference>
<feature type="domain" description="NOT2/NOT3/NOT5 C-terminal" evidence="5">
    <location>
        <begin position="247"/>
        <end position="309"/>
    </location>
</feature>
<keyword evidence="2" id="KW-0805">Transcription regulation</keyword>
<evidence type="ECO:0000313" key="7">
    <source>
        <dbReference type="Proteomes" id="UP000605846"/>
    </source>
</evidence>
<dbReference type="InterPro" id="IPR040168">
    <property type="entry name" value="Not2/3/5"/>
</dbReference>
<sequence length="309" mass="34878">MNHYGFHTTNYLSASMAPYLKDGRPSVHPWLVRQSNEKIWLGKAPPSLDPLGLPAAQIQRTNGFTYASAIQGKSKNIQKAFGLFSQKYRLAQPSCLSQQQQQPLSIIDLDGSPSILPPLDHLRSSSPLPTMDEFPALPQRKESIRTLLEPKQATIHSSLTSDAQNPRDQLRSKNDDEEELAEAEEGDRLLDFSEKNRYKGDEMLGSRYNLSGLLNMARQTNPDNHLLVLGQDLSILGLDMNSSNDLYSTFESPWDDDLIEPDFRLPPCYTMRGLPPIENMLPSLSTETLFYMFYAYTRDVLQDLAAQEL</sequence>
<dbReference type="AlphaFoldDB" id="A0A8H7BL49"/>
<evidence type="ECO:0000256" key="4">
    <source>
        <dbReference type="SAM" id="MobiDB-lite"/>
    </source>
</evidence>
<name>A0A8H7BL49_9FUNG</name>
<dbReference type="PANTHER" id="PTHR23326">
    <property type="entry name" value="CCR4 NOT-RELATED"/>
    <property type="match status" value="1"/>
</dbReference>
<comment type="caution">
    <text evidence="6">The sequence shown here is derived from an EMBL/GenBank/DDBJ whole genome shotgun (WGS) entry which is preliminary data.</text>
</comment>
<feature type="region of interest" description="Disordered" evidence="4">
    <location>
        <begin position="151"/>
        <end position="187"/>
    </location>
</feature>
<dbReference type="GO" id="GO:0030015">
    <property type="term" value="C:CCR4-NOT core complex"/>
    <property type="evidence" value="ECO:0007669"/>
    <property type="project" value="InterPro"/>
</dbReference>
<feature type="compositionally biased region" description="Acidic residues" evidence="4">
    <location>
        <begin position="175"/>
        <end position="185"/>
    </location>
</feature>
<evidence type="ECO:0000259" key="5">
    <source>
        <dbReference type="Pfam" id="PF04153"/>
    </source>
</evidence>
<evidence type="ECO:0000256" key="2">
    <source>
        <dbReference type="ARBA" id="ARBA00023015"/>
    </source>
</evidence>
<proteinExistence type="inferred from homology"/>
<dbReference type="Proteomes" id="UP000605846">
    <property type="component" value="Unassembled WGS sequence"/>
</dbReference>
<dbReference type="InterPro" id="IPR007282">
    <property type="entry name" value="NOT2/3/5_C"/>
</dbReference>
<evidence type="ECO:0000256" key="3">
    <source>
        <dbReference type="ARBA" id="ARBA00023163"/>
    </source>
</evidence>
<evidence type="ECO:0000256" key="1">
    <source>
        <dbReference type="ARBA" id="ARBA00007682"/>
    </source>
</evidence>
<organism evidence="6 7">
    <name type="scientific">Apophysomyces ossiformis</name>
    <dbReference type="NCBI Taxonomy" id="679940"/>
    <lineage>
        <taxon>Eukaryota</taxon>
        <taxon>Fungi</taxon>
        <taxon>Fungi incertae sedis</taxon>
        <taxon>Mucoromycota</taxon>
        <taxon>Mucoromycotina</taxon>
        <taxon>Mucoromycetes</taxon>
        <taxon>Mucorales</taxon>
        <taxon>Mucorineae</taxon>
        <taxon>Mucoraceae</taxon>
        <taxon>Apophysomyces</taxon>
    </lineage>
</organism>
<gene>
    <name evidence="6" type="ORF">EC973_003701</name>
</gene>
<keyword evidence="7" id="KW-1185">Reference proteome</keyword>